<keyword evidence="2" id="KW-1185">Reference proteome</keyword>
<dbReference type="RefSeq" id="WP_011077444.1">
    <property type="nucleotide sequence ID" value="NC_004432.1"/>
</dbReference>
<name>Q8EVE2_MALP2</name>
<proteinExistence type="predicted"/>
<evidence type="ECO:0000313" key="1">
    <source>
        <dbReference type="EMBL" id="BAC44412.1"/>
    </source>
</evidence>
<organism evidence="1 2">
    <name type="scientific">Malacoplasma penetrans (strain HF-2)</name>
    <name type="common">Mycoplasma penetrans</name>
    <dbReference type="NCBI Taxonomy" id="272633"/>
    <lineage>
        <taxon>Bacteria</taxon>
        <taxon>Bacillati</taxon>
        <taxon>Mycoplasmatota</taxon>
        <taxon>Mycoplasmoidales</taxon>
        <taxon>Mycoplasmoidaceae</taxon>
        <taxon>Malacoplasma</taxon>
    </lineage>
</organism>
<gene>
    <name evidence="1" type="ordered locus">MYPE6220</name>
</gene>
<dbReference type="Proteomes" id="UP000002522">
    <property type="component" value="Chromosome"/>
</dbReference>
<sequence length="53" mass="6504">MKKISWLKKLFNWKKKKNKNIDENTFLKNKNNKNQLLQDKTIENNNIQKNTEI</sequence>
<dbReference type="HOGENOM" id="CLU_3063696_0_0_14"/>
<dbReference type="EMBL" id="BA000026">
    <property type="protein sequence ID" value="BAC44412.1"/>
    <property type="molecule type" value="Genomic_DNA"/>
</dbReference>
<dbReference type="AlphaFoldDB" id="Q8EVE2"/>
<protein>
    <submittedName>
        <fullName evidence="1">Uncharacterized protein</fullName>
    </submittedName>
</protein>
<dbReference type="KEGG" id="mpe:MYPE6220"/>
<accession>Q8EVE2</accession>
<evidence type="ECO:0000313" key="2">
    <source>
        <dbReference type="Proteomes" id="UP000002522"/>
    </source>
</evidence>
<dbReference type="InParanoid" id="Q8EVE2"/>
<dbReference type="STRING" id="272633.gene:10731739"/>
<reference evidence="1 2" key="1">
    <citation type="journal article" date="2002" name="Nucleic Acids Res.">
        <title>The complete genomic sequence of Mycoplasma penetrans, an intracellular bacterial pathogen in humans.</title>
        <authorList>
            <person name="Sasaki Y."/>
            <person name="Ishikawa J."/>
            <person name="Yamashita A."/>
            <person name="Oshima K."/>
            <person name="Kenri T."/>
            <person name="Furuya K."/>
            <person name="Yoshino C."/>
            <person name="Horino A."/>
            <person name="Shiba T."/>
            <person name="Sasaki T."/>
            <person name="Hattori M."/>
        </authorList>
    </citation>
    <scope>NUCLEOTIDE SEQUENCE [LARGE SCALE GENOMIC DNA]</scope>
    <source>
        <strain evidence="1 2">HF-2</strain>
    </source>
</reference>